<organism evidence="1 2">
    <name type="scientific">Rice black streaked dwarf virus</name>
    <name type="common">RBSDV</name>
    <dbReference type="NCBI Taxonomy" id="10990"/>
    <lineage>
        <taxon>Viruses</taxon>
        <taxon>Riboviria</taxon>
        <taxon>Orthornavirae</taxon>
        <taxon>Duplornaviricota</taxon>
        <taxon>Resentoviricetes</taxon>
        <taxon>Reovirales</taxon>
        <taxon>Spinareoviridae</taxon>
        <taxon>Fijivirus</taxon>
        <taxon>Fijivirus alporyzae</taxon>
    </lineage>
</organism>
<organismHost>
    <name type="scientific">Hordeum vulgare</name>
    <name type="common">Barley</name>
    <dbReference type="NCBI Taxonomy" id="4513"/>
</organismHost>
<accession>A0A060Q721</accession>
<sequence>MTGTHDDRISLRLLFFNLWNKKRPNDPINHRKTKKKLKPQTANPISNPILVSPSITDYAEQISDEFAKARKPILVPTQIFSAFTRLETIFNRTGSYPDLFSNPIKYLGFLIFMPDVSIHLDPPTVDHSYYNLKRNHKMSFDELQSNLTSRMLTGQIVKTETNDLAERFETYYFDPRCERTSVGFLKRSAIVRFEFLSYKYNNDLTMSEREKLPVWASHLIARMNVENVSLPLEISCSAINPTQHFAVIVLKNAKTNVTRGRFWTVLDDERDFLSVKTDLQAIEFERNSVTTAGNLRHVLNNCLTLGEPFAFDPLDYSFKINLLETGLSPLDDVVTIRLKDLLRVFKEGQDVQIIGNKGVGKSEIGVMLSELYPHLLVVDSDDYGRFLVMLLNLVPSLFKNFDFEINEELLTEEIYFQAMSDFIKAKQTEDVSLQTIFEYVMEGIILPNTIENGEANEEVILDIFNRVFHSIQGSKFIGYRKFMIEYTRLMYTNFNKSQTCHFVHSYCELSFVPHSLAYITLYSSYNSAVLNVVPRNGQVECSASKMMANTLLHHFYERYTSNMNPTPVFLFSYFFGLTKGLNVFKASSIIV</sequence>
<gene>
    <name evidence="1" type="primary">P8</name>
</gene>
<dbReference type="Proteomes" id="UP000137998">
    <property type="component" value="Genome"/>
</dbReference>
<protein>
    <submittedName>
        <fullName evidence="1">Core structural protein</fullName>
    </submittedName>
</protein>
<reference evidence="1 2" key="1">
    <citation type="submission" date="2013-04" db="EMBL/GenBank/DDBJ databases">
        <title>Molecular characterization of segments 1 to 10 of Rice black-streaked dwarf virus in Anhui.</title>
        <authorList>
            <person name="Li X.Y."/>
            <person name="He Z.L."/>
            <person name="Jiang T."/>
        </authorList>
    </citation>
    <scope>NUCLEOTIDE SEQUENCE [LARGE SCALE GENOMIC DNA]</scope>
    <source>
        <strain evidence="1">Anhui-LJ</strain>
    </source>
</reference>
<organismHost>
    <name type="scientific">Avena sativa</name>
    <name type="common">Oat</name>
    <dbReference type="NCBI Taxonomy" id="4498"/>
</organismHost>
<evidence type="ECO:0000313" key="2">
    <source>
        <dbReference type="Proteomes" id="UP000137998"/>
    </source>
</evidence>
<dbReference type="EMBL" id="HF955012">
    <property type="protein sequence ID" value="CCW59449.1"/>
    <property type="molecule type" value="Genomic_RNA"/>
</dbReference>
<evidence type="ECO:0000313" key="1">
    <source>
        <dbReference type="EMBL" id="CCW59449.1"/>
    </source>
</evidence>
<organismHost>
    <name type="scientific">Zea mays</name>
    <name type="common">Maize</name>
    <dbReference type="NCBI Taxonomy" id="4577"/>
</organismHost>
<dbReference type="InterPro" id="IPR027417">
    <property type="entry name" value="P-loop_NTPase"/>
</dbReference>
<name>A0A060Q721_RBSDV</name>
<dbReference type="SUPFAM" id="SSF52540">
    <property type="entry name" value="P-loop containing nucleoside triphosphate hydrolases"/>
    <property type="match status" value="1"/>
</dbReference>
<organismHost>
    <name type="scientific">Oryza sativa</name>
    <name type="common">Rice</name>
    <dbReference type="NCBI Taxonomy" id="4530"/>
</organismHost>
<organismHost>
    <name type="scientific">Triticum aestivum</name>
    <name type="common">Wheat</name>
    <dbReference type="NCBI Taxonomy" id="4565"/>
</organismHost>
<proteinExistence type="predicted"/>